<accession>T1B8Q4</accession>
<sequence>MLTLTLIVAGALLMWGAVFSQNEVHNQFASQDIYFPPAAAFAHAKPGTEITPGMKPYLLQYAGQQLLTGSQAEAYADHFIAVHLSE</sequence>
<name>T1B8Q4_9ZZZZ</name>
<protein>
    <submittedName>
        <fullName evidence="1">Uncharacterized protein</fullName>
    </submittedName>
</protein>
<evidence type="ECO:0000313" key="1">
    <source>
        <dbReference type="EMBL" id="EQD49399.1"/>
    </source>
</evidence>
<reference evidence="1" key="2">
    <citation type="journal article" date="2014" name="ISME J.">
        <title>Microbial stratification in low pH oxic and suboxic macroscopic growths along an acid mine drainage.</title>
        <authorList>
            <person name="Mendez-Garcia C."/>
            <person name="Mesa V."/>
            <person name="Sprenger R.R."/>
            <person name="Richter M."/>
            <person name="Diez M.S."/>
            <person name="Solano J."/>
            <person name="Bargiela R."/>
            <person name="Golyshina O.V."/>
            <person name="Manteca A."/>
            <person name="Ramos J.L."/>
            <person name="Gallego J.R."/>
            <person name="Llorente I."/>
            <person name="Martins Dos Santos V.A."/>
            <person name="Jensen O.N."/>
            <person name="Pelaez A.I."/>
            <person name="Sanchez J."/>
            <person name="Ferrer M."/>
        </authorList>
    </citation>
    <scope>NUCLEOTIDE SEQUENCE</scope>
</reference>
<gene>
    <name evidence="1" type="ORF">B1B_11655</name>
</gene>
<proteinExistence type="predicted"/>
<comment type="caution">
    <text evidence="1">The sequence shown here is derived from an EMBL/GenBank/DDBJ whole genome shotgun (WGS) entry which is preliminary data.</text>
</comment>
<dbReference type="EMBL" id="AUZY01007595">
    <property type="protein sequence ID" value="EQD49399.1"/>
    <property type="molecule type" value="Genomic_DNA"/>
</dbReference>
<feature type="non-terminal residue" evidence="1">
    <location>
        <position position="86"/>
    </location>
</feature>
<organism evidence="1">
    <name type="scientific">mine drainage metagenome</name>
    <dbReference type="NCBI Taxonomy" id="410659"/>
    <lineage>
        <taxon>unclassified sequences</taxon>
        <taxon>metagenomes</taxon>
        <taxon>ecological metagenomes</taxon>
    </lineage>
</organism>
<reference evidence="1" key="1">
    <citation type="submission" date="2013-08" db="EMBL/GenBank/DDBJ databases">
        <authorList>
            <person name="Mendez C."/>
            <person name="Richter M."/>
            <person name="Ferrer M."/>
            <person name="Sanchez J."/>
        </authorList>
    </citation>
    <scope>NUCLEOTIDE SEQUENCE</scope>
</reference>
<dbReference type="AlphaFoldDB" id="T1B8Q4"/>